<dbReference type="InterPro" id="IPR008144">
    <property type="entry name" value="Guanylate_kin-like_dom"/>
</dbReference>
<feature type="domain" description="PDZ" evidence="4">
    <location>
        <begin position="811"/>
        <end position="879"/>
    </location>
</feature>
<keyword evidence="5" id="KW-0808">Transferase</keyword>
<dbReference type="Gene3D" id="3.20.10.10">
    <property type="entry name" value="D-amino Acid Aminotransferase, subunit A, domain 2"/>
    <property type="match status" value="1"/>
</dbReference>
<dbReference type="Pfam" id="PF01063">
    <property type="entry name" value="Aminotran_4"/>
    <property type="match status" value="1"/>
</dbReference>
<dbReference type="OrthoDB" id="25921at2759"/>
<feature type="domain" description="Guanylate kinase-like" evidence="3">
    <location>
        <begin position="164"/>
        <end position="257"/>
    </location>
</feature>
<dbReference type="InterPro" id="IPR036038">
    <property type="entry name" value="Aminotransferase-like"/>
</dbReference>
<dbReference type="PROSITE" id="PS00856">
    <property type="entry name" value="GUANYLATE_KINASE_1"/>
    <property type="match status" value="4"/>
</dbReference>
<dbReference type="Pfam" id="PF00625">
    <property type="entry name" value="Guanylate_kin"/>
    <property type="match status" value="4"/>
</dbReference>
<dbReference type="KEGG" id="sre:PTSG_01694"/>
<dbReference type="Gene3D" id="3.40.50.300">
    <property type="entry name" value="P-loop containing nucleotide triphosphate hydrolases"/>
    <property type="match status" value="2"/>
</dbReference>
<dbReference type="InterPro" id="IPR001544">
    <property type="entry name" value="Aminotrans_IV"/>
</dbReference>
<dbReference type="eggNOG" id="KOG0975">
    <property type="taxonomic scope" value="Eukaryota"/>
</dbReference>
<dbReference type="SUPFAM" id="SSF52540">
    <property type="entry name" value="P-loop containing nucleoside triphosphate hydrolases"/>
    <property type="match status" value="5"/>
</dbReference>
<dbReference type="FunFam" id="3.30.470.10:FF:000010">
    <property type="entry name" value="Branched-chain-amino-acid aminotransferase-like protein 1"/>
    <property type="match status" value="1"/>
</dbReference>
<dbReference type="Gene3D" id="3.30.63.10">
    <property type="entry name" value="Guanylate Kinase phosphate binding domain"/>
    <property type="match status" value="3"/>
</dbReference>
<protein>
    <submittedName>
        <fullName evidence="5">Branched-chain-amino-acid aminotransferase-like protein 2</fullName>
    </submittedName>
</protein>
<dbReference type="Pfam" id="PF00595">
    <property type="entry name" value="PDZ"/>
    <property type="match status" value="2"/>
</dbReference>
<dbReference type="PANTHER" id="PTHR42743">
    <property type="entry name" value="AMINO-ACID AMINOTRANSFERASE"/>
    <property type="match status" value="1"/>
</dbReference>
<dbReference type="eggNOG" id="KOG0609">
    <property type="taxonomic scope" value="Eukaryota"/>
</dbReference>
<evidence type="ECO:0000259" key="3">
    <source>
        <dbReference type="PROSITE" id="PS50052"/>
    </source>
</evidence>
<dbReference type="Gene3D" id="2.30.42.10">
    <property type="match status" value="5"/>
</dbReference>
<dbReference type="GeneID" id="16078268"/>
<feature type="domain" description="PDZ" evidence="4">
    <location>
        <begin position="85"/>
        <end position="170"/>
    </location>
</feature>
<dbReference type="InterPro" id="IPR050571">
    <property type="entry name" value="Class-IV_PLP-Dep_Aminotrnsfr"/>
</dbReference>
<evidence type="ECO:0000313" key="6">
    <source>
        <dbReference type="Proteomes" id="UP000007799"/>
    </source>
</evidence>
<feature type="domain" description="PDZ" evidence="4">
    <location>
        <begin position="414"/>
        <end position="497"/>
    </location>
</feature>
<comment type="similarity">
    <text evidence="1">Belongs to the class-IV pyridoxal-phosphate-dependent aminotransferase family.</text>
</comment>
<dbReference type="Proteomes" id="UP000007799">
    <property type="component" value="Unassembled WGS sequence"/>
</dbReference>
<dbReference type="eggNOG" id="KOG3209">
    <property type="taxonomic scope" value="Eukaryota"/>
</dbReference>
<dbReference type="SUPFAM" id="SSF56752">
    <property type="entry name" value="D-aminoacid aminotransferase-like PLP-dependent enzymes"/>
    <property type="match status" value="1"/>
</dbReference>
<dbReference type="Pfam" id="PF19798">
    <property type="entry name" value="Sulfotransfer_5"/>
    <property type="match status" value="1"/>
</dbReference>
<dbReference type="EMBL" id="GL832957">
    <property type="protein sequence ID" value="EGD78714.1"/>
    <property type="molecule type" value="Genomic_DNA"/>
</dbReference>
<feature type="domain" description="Guanylate kinase-like" evidence="3">
    <location>
        <begin position="1"/>
        <end position="57"/>
    </location>
</feature>
<evidence type="ECO:0000259" key="4">
    <source>
        <dbReference type="PROSITE" id="PS50106"/>
    </source>
</evidence>
<feature type="domain" description="Guanylate kinase-like" evidence="3">
    <location>
        <begin position="489"/>
        <end position="582"/>
    </location>
</feature>
<accession>F2TYP0</accession>
<dbReference type="Gene3D" id="3.30.470.10">
    <property type="match status" value="1"/>
</dbReference>
<evidence type="ECO:0000313" key="5">
    <source>
        <dbReference type="EMBL" id="EGD78714.1"/>
    </source>
</evidence>
<dbReference type="InterPro" id="IPR001478">
    <property type="entry name" value="PDZ"/>
</dbReference>
<dbReference type="CDD" id="cd00136">
    <property type="entry name" value="PDZ_canonical"/>
    <property type="match status" value="3"/>
</dbReference>
<gene>
    <name evidence="5" type="ORF">PTSG_01694</name>
</gene>
<dbReference type="SUPFAM" id="SSF50156">
    <property type="entry name" value="PDZ domain-like"/>
    <property type="match status" value="5"/>
</dbReference>
<dbReference type="InterPro" id="IPR043131">
    <property type="entry name" value="BCAT-like_N"/>
</dbReference>
<sequence length="1498" mass="161901">MSLTSLNPRVALTTRPRREGETDGIHYHFVSRDEFERLLAADAFMEHGEYKGNLYGTLKRSASSYAQPTSPTANGVDQSLYKLQTVILHRGENGSFNVALSGGVSNKRLISVAGVLDGAVQLAYTARPLRKGDCIIAIDGQSVGGVPLEDVQQLMRTAGPAVELLVYCMDGEVDSDYTLLSNFLRSNSTDSAELAAVKADIRADVYGASVPYTTRAPREGEVEGVNYHFVTRDDFEAMVKGDRFVEWGEANGVMYGTPKRKPGASVRRVPSSSTDGPADADVASGEDSANARPSLRRSQAHAASVRATSRPRAITIKHAGPFSSMGLELTQTRDGVFVLDVVDGSPAAAAGLSKAMQVLAVDGVDASGKDAAFVRNRLGQVADEHELVVRYNTRAFSSAAATLIGGTKKEHIFTAVLGRNGSGRWGISIGGGAEQGRLIVFEKLEDVHYIAKTRTIAEGDCLLAVDGVSVAGSGLAHAVEQIKKADQDIELTVLSTADTAVSSNLDDFFLASKYDSAALAAAKADIRASVYDSTVAYTTRAPREGEKDGVNYHFVTEDTFKDMINAGSFLEWGERDGVYYGTPKAFSPRKSRRASRARRAISTVTTAVQTVVIARLSDGTWGVEIAGGLSHGVLPHVSAVSDNCNMVAFSERPLLPGDVILAVQGVSIAGFDLGYIKRLMDAQGDEVELTVMCTNSTRPTSFRALLSHSNGQNLPEDLQTVVEDVRSDIYKSTVPFTTRAPRQGEKDGVDYHFVTEEEFRRMEKEGKFIEVGESNGVLYGTAAQSKSSFQPRSSRTRRRLSTRSRFSRPRMFVIHADDNESVGLSLSAIAPGAGGGVEVTTTDVGKPAHRAGLRAGMKLLTVEGEPVEQKDVNDVAQMLLDPFRQKGSVSLTACYAPATKLMANVTVPVFDEPDNTTADDDEQTHVHFIGSEQIDDNKVRIIQTWACPRSLSTALMYSFAQRSDTTVRDEPFYGSFLHKNPHLNHPMQDEVIASQPTNPAEVVQSILAHTSTQVLYCKNLVKHMPTDVDDDDAWLSRCVHIFQFRNPAAVVSSFKNFAKPTADETCFPQAHALMTKLRERNIPFCVVDSDALTINPEAVLRQLCHGLGISFDEAMLSWPAGPKEYDGVWASEWYKTVHSSTGFMPSKSMHTVDAALLPLIRDAYPFYLALSQHAIGHGMSPSMLKNASTDDLAAPELPDARNENVLVWVGRGLVPRAFASLSVFDSAVQGGDAVWEGLRVYNGKAFRLDQHVQRLIDSAKAMAFDDIPSPEDIKETIFKTLAANNMRDGVHVRITLSRGAKVTSSMNPAFNQSGSVLVVLPEFKGVQGAATYNNVDGVKLITAANRRNSPQCLDSKIHHCNLINNILPKIQANAAGAADAIMLDLDGFVAETNATNLFAVKGGAVLTPSADYCLPGVTRAVVIELAEKLQLPLQIRRVSLAEFHAADEVFTTGTMGELTPVIAIDGRAIGSGARGPITERIQAAFHDLTEAEGEQLPF</sequence>
<reference evidence="5" key="1">
    <citation type="submission" date="2009-08" db="EMBL/GenBank/DDBJ databases">
        <title>Annotation of Salpingoeca rosetta.</title>
        <authorList>
            <consortium name="The Broad Institute Genome Sequencing Platform"/>
            <person name="Russ C."/>
            <person name="Cuomo C."/>
            <person name="Burger G."/>
            <person name="Gray M.W."/>
            <person name="Holland P.W.H."/>
            <person name="King N."/>
            <person name="Lang F.B.F."/>
            <person name="Roger A.J."/>
            <person name="Ruiz-Trillo I."/>
            <person name="Young S.K."/>
            <person name="Zeng Q."/>
            <person name="Gargeya S."/>
            <person name="Alvarado L."/>
            <person name="Berlin A."/>
            <person name="Chapman S.B."/>
            <person name="Chen Z."/>
            <person name="Freedman E."/>
            <person name="Gellesch M."/>
            <person name="Goldberg J."/>
            <person name="Griggs A."/>
            <person name="Gujja S."/>
            <person name="Heilman E."/>
            <person name="Heiman D."/>
            <person name="Howarth C."/>
            <person name="Mehta T."/>
            <person name="Neiman D."/>
            <person name="Pearson M."/>
            <person name="Roberts A."/>
            <person name="Saif S."/>
            <person name="Shea T."/>
            <person name="Shenoy N."/>
            <person name="Sisk P."/>
            <person name="Stolte C."/>
            <person name="Sykes S."/>
            <person name="White J."/>
            <person name="Yandava C."/>
            <person name="Haas B."/>
            <person name="Nusbaum C."/>
            <person name="Birren B."/>
        </authorList>
    </citation>
    <scope>NUCLEOTIDE SEQUENCE [LARGE SCALE GENOMIC DNA]</scope>
    <source>
        <strain evidence="5">ATCC 50818</strain>
    </source>
</reference>
<feature type="domain" description="PDZ" evidence="4">
    <location>
        <begin position="610"/>
        <end position="695"/>
    </location>
</feature>
<feature type="region of interest" description="Disordered" evidence="2">
    <location>
        <begin position="783"/>
        <end position="802"/>
    </location>
</feature>
<dbReference type="GO" id="GO:0008483">
    <property type="term" value="F:transaminase activity"/>
    <property type="evidence" value="ECO:0007669"/>
    <property type="project" value="UniProtKB-KW"/>
</dbReference>
<dbReference type="InterPro" id="IPR020590">
    <property type="entry name" value="Guanylate_kinase_CS"/>
</dbReference>
<dbReference type="PANTHER" id="PTHR42743:SF11">
    <property type="entry name" value="AMINODEOXYCHORISMATE LYASE"/>
    <property type="match status" value="1"/>
</dbReference>
<dbReference type="InParanoid" id="F2TYP0"/>
<dbReference type="SMART" id="SM00072">
    <property type="entry name" value="GuKc"/>
    <property type="match status" value="1"/>
</dbReference>
<dbReference type="OMA" id="ANNMRDG"/>
<organism evidence="6">
    <name type="scientific">Salpingoeca rosetta (strain ATCC 50818 / BSB-021)</name>
    <dbReference type="NCBI Taxonomy" id="946362"/>
    <lineage>
        <taxon>Eukaryota</taxon>
        <taxon>Choanoflagellata</taxon>
        <taxon>Craspedida</taxon>
        <taxon>Salpingoecidae</taxon>
        <taxon>Salpingoeca</taxon>
    </lineage>
</organism>
<dbReference type="SMART" id="SM00228">
    <property type="entry name" value="PDZ"/>
    <property type="match status" value="5"/>
</dbReference>
<dbReference type="FunFam" id="3.30.63.10:FF:000002">
    <property type="entry name" value="Guanylate kinase 1"/>
    <property type="match status" value="4"/>
</dbReference>
<dbReference type="RefSeq" id="XP_004997671.1">
    <property type="nucleotide sequence ID" value="XM_004997614.1"/>
</dbReference>
<feature type="region of interest" description="Disordered" evidence="2">
    <location>
        <begin position="256"/>
        <end position="309"/>
    </location>
</feature>
<feature type="domain" description="PDZ" evidence="4">
    <location>
        <begin position="313"/>
        <end position="393"/>
    </location>
</feature>
<feature type="domain" description="Guanylate kinase-like" evidence="3">
    <location>
        <begin position="701"/>
        <end position="785"/>
    </location>
</feature>
<keyword evidence="5" id="KW-0032">Aminotransferase</keyword>
<proteinExistence type="inferred from homology"/>
<dbReference type="STRING" id="946362.F2TYP0"/>
<keyword evidence="6" id="KW-1185">Reference proteome</keyword>
<dbReference type="PROSITE" id="PS50052">
    <property type="entry name" value="GUANYLATE_KINASE_2"/>
    <property type="match status" value="4"/>
</dbReference>
<name>F2TYP0_SALR5</name>
<evidence type="ECO:0000256" key="1">
    <source>
        <dbReference type="ARBA" id="ARBA00009320"/>
    </source>
</evidence>
<dbReference type="GO" id="GO:0046394">
    <property type="term" value="P:carboxylic acid biosynthetic process"/>
    <property type="evidence" value="ECO:0007669"/>
    <property type="project" value="UniProtKB-ARBA"/>
</dbReference>
<dbReference type="InterPro" id="IPR008145">
    <property type="entry name" value="GK/Ca_channel_bsu"/>
</dbReference>
<dbReference type="FunFam" id="3.20.10.10:FF:000011">
    <property type="entry name" value="Branched-chain-amino-acid aminotransferase-like protein 2"/>
    <property type="match status" value="1"/>
</dbReference>
<dbReference type="InterPro" id="IPR043132">
    <property type="entry name" value="BCAT-like_C"/>
</dbReference>
<dbReference type="InterPro" id="IPR027417">
    <property type="entry name" value="P-loop_NTPase"/>
</dbReference>
<evidence type="ECO:0000256" key="2">
    <source>
        <dbReference type="SAM" id="MobiDB-lite"/>
    </source>
</evidence>
<dbReference type="InterPro" id="IPR036034">
    <property type="entry name" value="PDZ_sf"/>
</dbReference>
<dbReference type="PROSITE" id="PS50106">
    <property type="entry name" value="PDZ"/>
    <property type="match status" value="5"/>
</dbReference>